<dbReference type="SUPFAM" id="SSF56954">
    <property type="entry name" value="Outer membrane efflux proteins (OEP)"/>
    <property type="match status" value="1"/>
</dbReference>
<evidence type="ECO:0000313" key="11">
    <source>
        <dbReference type="Proteomes" id="UP000324209"/>
    </source>
</evidence>
<dbReference type="InterPro" id="IPR003423">
    <property type="entry name" value="OMP_efflux"/>
</dbReference>
<feature type="chain" id="PRO_5022873606" evidence="9">
    <location>
        <begin position="20"/>
        <end position="419"/>
    </location>
</feature>
<organism evidence="10 11">
    <name type="scientific">Oceanispirochaeta crateris</name>
    <dbReference type="NCBI Taxonomy" id="2518645"/>
    <lineage>
        <taxon>Bacteria</taxon>
        <taxon>Pseudomonadati</taxon>
        <taxon>Spirochaetota</taxon>
        <taxon>Spirochaetia</taxon>
        <taxon>Spirochaetales</taxon>
        <taxon>Spirochaetaceae</taxon>
        <taxon>Oceanispirochaeta</taxon>
    </lineage>
</organism>
<dbReference type="GO" id="GO:1990281">
    <property type="term" value="C:efflux pump complex"/>
    <property type="evidence" value="ECO:0007669"/>
    <property type="project" value="TreeGrafter"/>
</dbReference>
<comment type="subcellular location">
    <subcellularLocation>
        <location evidence="1">Cell outer membrane</location>
    </subcellularLocation>
</comment>
<keyword evidence="11" id="KW-1185">Reference proteome</keyword>
<dbReference type="KEGG" id="ock:EXM22_00125"/>
<dbReference type="InterPro" id="IPR051906">
    <property type="entry name" value="TolC-like"/>
</dbReference>
<dbReference type="GO" id="GO:0015562">
    <property type="term" value="F:efflux transmembrane transporter activity"/>
    <property type="evidence" value="ECO:0007669"/>
    <property type="project" value="InterPro"/>
</dbReference>
<dbReference type="OrthoDB" id="976750at2"/>
<dbReference type="GO" id="GO:0009279">
    <property type="term" value="C:cell outer membrane"/>
    <property type="evidence" value="ECO:0007669"/>
    <property type="project" value="UniProtKB-SubCell"/>
</dbReference>
<dbReference type="PANTHER" id="PTHR30026:SF20">
    <property type="entry name" value="OUTER MEMBRANE PROTEIN TOLC"/>
    <property type="match status" value="1"/>
</dbReference>
<keyword evidence="6" id="KW-0472">Membrane</keyword>
<evidence type="ECO:0000256" key="1">
    <source>
        <dbReference type="ARBA" id="ARBA00004442"/>
    </source>
</evidence>
<feature type="coiled-coil region" evidence="8">
    <location>
        <begin position="184"/>
        <end position="214"/>
    </location>
</feature>
<keyword evidence="8" id="KW-0175">Coiled coil</keyword>
<reference evidence="10 11" key="1">
    <citation type="submission" date="2019-02" db="EMBL/GenBank/DDBJ databases">
        <title>Complete Genome Sequence and Methylome Analysis of free living Spirochaetas.</title>
        <authorList>
            <person name="Fomenkov A."/>
            <person name="Dubinina G."/>
            <person name="Leshcheva N."/>
            <person name="Mikheeva N."/>
            <person name="Grabovich M."/>
            <person name="Vincze T."/>
            <person name="Roberts R.J."/>
        </authorList>
    </citation>
    <scope>NUCLEOTIDE SEQUENCE [LARGE SCALE GENOMIC DNA]</scope>
    <source>
        <strain evidence="10 11">K2</strain>
    </source>
</reference>
<proteinExistence type="inferred from homology"/>
<evidence type="ECO:0000256" key="7">
    <source>
        <dbReference type="ARBA" id="ARBA00023237"/>
    </source>
</evidence>
<sequence length="419" mass="47710">MKKMIHTIIILMITASLQAQVSLEECQTMALELYPLRQQTGLIEKARESSLDIADSTYLPRLILSAKASYQSDVTAFPLSLPGVSIEEMSKDQYQVLLNLNQTLWDGGKTASQKQLINASSHADRKTLDVELYTLKSRVNQLFFGILLLEEQLDQNSLFISDLETNYTRVLSLYDYGMAQNSDLNSIKVELLKAKQARTELESARQSYRSMMSEMTGLTLGQDTELLRPQGTKKSSSAVGMNRPEAHLYQAKQDVLEAKTEIIHANLMPRLGAYVQGGFGRPGLNMLENSFSPFYITGITLEWSLDSFYSRGSELKSIEIEKQKVNSQLETFLYNIELQIKDQISELERLEQLIEMDSQIISFRREIKEDAEIQLENGTITVSDLLKVINEENMASQKKSLHEIQRLQTLYELNYLMNE</sequence>
<evidence type="ECO:0000256" key="3">
    <source>
        <dbReference type="ARBA" id="ARBA00022448"/>
    </source>
</evidence>
<dbReference type="AlphaFoldDB" id="A0A5C1QG37"/>
<dbReference type="PANTHER" id="PTHR30026">
    <property type="entry name" value="OUTER MEMBRANE PROTEIN TOLC"/>
    <property type="match status" value="1"/>
</dbReference>
<accession>A0A5C1QG37</accession>
<name>A0A5C1QG37_9SPIO</name>
<evidence type="ECO:0000313" key="10">
    <source>
        <dbReference type="EMBL" id="QEN06471.1"/>
    </source>
</evidence>
<keyword evidence="7" id="KW-0998">Cell outer membrane</keyword>
<gene>
    <name evidence="10" type="ORF">EXM22_00125</name>
</gene>
<keyword evidence="4" id="KW-1134">Transmembrane beta strand</keyword>
<dbReference type="GO" id="GO:0015288">
    <property type="term" value="F:porin activity"/>
    <property type="evidence" value="ECO:0007669"/>
    <property type="project" value="TreeGrafter"/>
</dbReference>
<keyword evidence="5" id="KW-0812">Transmembrane</keyword>
<comment type="similarity">
    <text evidence="2">Belongs to the outer membrane factor (OMF) (TC 1.B.17) family.</text>
</comment>
<feature type="signal peptide" evidence="9">
    <location>
        <begin position="1"/>
        <end position="19"/>
    </location>
</feature>
<dbReference type="Gene3D" id="1.20.1600.10">
    <property type="entry name" value="Outer membrane efflux proteins (OEP)"/>
    <property type="match status" value="1"/>
</dbReference>
<dbReference type="Proteomes" id="UP000324209">
    <property type="component" value="Chromosome"/>
</dbReference>
<evidence type="ECO:0000256" key="2">
    <source>
        <dbReference type="ARBA" id="ARBA00007613"/>
    </source>
</evidence>
<evidence type="ECO:0000256" key="4">
    <source>
        <dbReference type="ARBA" id="ARBA00022452"/>
    </source>
</evidence>
<dbReference type="RefSeq" id="WP_149484554.1">
    <property type="nucleotide sequence ID" value="NZ_CP036150.1"/>
</dbReference>
<evidence type="ECO:0000256" key="5">
    <source>
        <dbReference type="ARBA" id="ARBA00022692"/>
    </source>
</evidence>
<keyword evidence="9" id="KW-0732">Signal</keyword>
<dbReference type="Pfam" id="PF02321">
    <property type="entry name" value="OEP"/>
    <property type="match status" value="2"/>
</dbReference>
<evidence type="ECO:0000256" key="9">
    <source>
        <dbReference type="SAM" id="SignalP"/>
    </source>
</evidence>
<evidence type="ECO:0000256" key="8">
    <source>
        <dbReference type="SAM" id="Coils"/>
    </source>
</evidence>
<evidence type="ECO:0000256" key="6">
    <source>
        <dbReference type="ARBA" id="ARBA00023136"/>
    </source>
</evidence>
<dbReference type="EMBL" id="CP036150">
    <property type="protein sequence ID" value="QEN06471.1"/>
    <property type="molecule type" value="Genomic_DNA"/>
</dbReference>
<protein>
    <submittedName>
        <fullName evidence="10">TolC family protein</fullName>
    </submittedName>
</protein>
<keyword evidence="3" id="KW-0813">Transport</keyword>